<dbReference type="InterPro" id="IPR033738">
    <property type="entry name" value="AsnB_N"/>
</dbReference>
<evidence type="ECO:0000259" key="9">
    <source>
        <dbReference type="PROSITE" id="PS51278"/>
    </source>
</evidence>
<protein>
    <submittedName>
        <fullName evidence="10">Asparagine synthase</fullName>
    </submittedName>
</protein>
<dbReference type="InterPro" id="IPR014729">
    <property type="entry name" value="Rossmann-like_a/b/a_fold"/>
</dbReference>
<dbReference type="InterPro" id="IPR029055">
    <property type="entry name" value="Ntn_hydrolases_N"/>
</dbReference>
<dbReference type="InterPro" id="IPR001962">
    <property type="entry name" value="Asn_synthase"/>
</dbReference>
<feature type="binding site" evidence="7">
    <location>
        <begin position="374"/>
        <end position="375"/>
    </location>
    <ligand>
        <name>ATP</name>
        <dbReference type="ChEBI" id="CHEBI:30616"/>
    </ligand>
</feature>
<keyword evidence="11" id="KW-1185">Reference proteome</keyword>
<keyword evidence="6" id="KW-0028">Amino-acid biosynthesis</keyword>
<sequence length="683" mass="76214">MCGLIAAFFPDSIDPPTPDAVKTRLEGSLESIKHRGPDSTGIYVSPDARVGLGHVRLAIIDLPTGQQPLSDEEELIHCVVTGEIYDHERIRTEMQSQGYSFKSMSDSELVVQLYKRDGFNLLPHLRGEFAFVLYDLRRRLLFVARDRFGIKPLYYTVYNGCIMVGSEIKAFMSLGWQAEWDIESIVQNGQFGDERTVFRGVHKLAAGYYAICRASGQIQTQAYWDLNYPPATSPPSATLDSMILKVRELLVEAVRLRLRSDVPLAMYLSGGIDSSSVAGIATYLLREKNPHAKLTTFTLAYIEDPTTDESPLAELTALHIGADLRKVDATEARLVDYLEDSIWYSEQPTTTYHGAGRLLMSKAVRDAGFKVVLSGEGSDEIFAGYPWFPLDYLQSADPAGAALGIPLPSEAERRVMAEEYHAATGLAIRRPSAMSPHISNAPRPLVTTSSHLAVLDGPLHLSATVFHSQVIERTGVSDMARCVEEGLDARVRENSMTGFWHPLNVSLYTLTKTIMGRVILNIAGDRSDMMHSVESRVAFLDHHFVDYVTTLPPSLKVRPIAGDSPGKWHMVEKWILRQAVKPFVTEEVYLRKKVAFNPPPSGPPPVASRMLPLQMHLKARITQETVERLGFVNWPYTKEVLSEYLESPKFLPNGRLDHRAALLIGILSYIVLQEKFNVPSYKL</sequence>
<dbReference type="NCBIfam" id="TIGR01536">
    <property type="entry name" value="asn_synth_AEB"/>
    <property type="match status" value="1"/>
</dbReference>
<feature type="domain" description="Glutamine amidotransferase type-2" evidence="9">
    <location>
        <begin position="2"/>
        <end position="215"/>
    </location>
</feature>
<gene>
    <name evidence="10" type="ORF">GGX14DRAFT_581801</name>
</gene>
<dbReference type="PROSITE" id="PS51278">
    <property type="entry name" value="GATASE_TYPE_2"/>
    <property type="match status" value="1"/>
</dbReference>
<dbReference type="InterPro" id="IPR006426">
    <property type="entry name" value="Asn_synth_AEB"/>
</dbReference>
<feature type="active site" description="For GATase activity" evidence="6">
    <location>
        <position position="2"/>
    </location>
</feature>
<comment type="caution">
    <text evidence="10">The sequence shown here is derived from an EMBL/GenBank/DDBJ whole genome shotgun (WGS) entry which is preliminary data.</text>
</comment>
<reference evidence="10" key="1">
    <citation type="submission" date="2023-03" db="EMBL/GenBank/DDBJ databases">
        <title>Massive genome expansion in bonnet fungi (Mycena s.s.) driven by repeated elements and novel gene families across ecological guilds.</title>
        <authorList>
            <consortium name="Lawrence Berkeley National Laboratory"/>
            <person name="Harder C.B."/>
            <person name="Miyauchi S."/>
            <person name="Viragh M."/>
            <person name="Kuo A."/>
            <person name="Thoen E."/>
            <person name="Andreopoulos B."/>
            <person name="Lu D."/>
            <person name="Skrede I."/>
            <person name="Drula E."/>
            <person name="Henrissat B."/>
            <person name="Morin E."/>
            <person name="Kohler A."/>
            <person name="Barry K."/>
            <person name="LaButti K."/>
            <person name="Morin E."/>
            <person name="Salamov A."/>
            <person name="Lipzen A."/>
            <person name="Mereny Z."/>
            <person name="Hegedus B."/>
            <person name="Baldrian P."/>
            <person name="Stursova M."/>
            <person name="Weitz H."/>
            <person name="Taylor A."/>
            <person name="Grigoriev I.V."/>
            <person name="Nagy L.G."/>
            <person name="Martin F."/>
            <person name="Kauserud H."/>
        </authorList>
    </citation>
    <scope>NUCLEOTIDE SEQUENCE</scope>
    <source>
        <strain evidence="10">9144</strain>
    </source>
</reference>
<dbReference type="InterPro" id="IPR017932">
    <property type="entry name" value="GATase_2_dom"/>
</dbReference>
<dbReference type="PANTHER" id="PTHR43284:SF1">
    <property type="entry name" value="ASPARAGINE SYNTHETASE"/>
    <property type="match status" value="1"/>
</dbReference>
<evidence type="ECO:0000256" key="8">
    <source>
        <dbReference type="PIRSR" id="PIRSR001589-3"/>
    </source>
</evidence>
<keyword evidence="4 6" id="KW-0315">Glutamine amidotransferase</keyword>
<dbReference type="PANTHER" id="PTHR43284">
    <property type="entry name" value="ASPARAGINE SYNTHETASE (GLUTAMINE-HYDROLYZING)"/>
    <property type="match status" value="1"/>
</dbReference>
<evidence type="ECO:0000256" key="5">
    <source>
        <dbReference type="PIRNR" id="PIRNR001589"/>
    </source>
</evidence>
<dbReference type="AlphaFoldDB" id="A0AAD6YUQ5"/>
<evidence type="ECO:0000313" key="10">
    <source>
        <dbReference type="EMBL" id="KAJ7229997.1"/>
    </source>
</evidence>
<evidence type="ECO:0000256" key="7">
    <source>
        <dbReference type="PIRSR" id="PIRSR001589-2"/>
    </source>
</evidence>
<dbReference type="Proteomes" id="UP001219525">
    <property type="component" value="Unassembled WGS sequence"/>
</dbReference>
<dbReference type="GO" id="GO:0005524">
    <property type="term" value="F:ATP binding"/>
    <property type="evidence" value="ECO:0007669"/>
    <property type="project" value="UniProtKB-KW"/>
</dbReference>
<dbReference type="Pfam" id="PF13537">
    <property type="entry name" value="GATase_7"/>
    <property type="match status" value="1"/>
</dbReference>
<comment type="similarity">
    <text evidence="1">Belongs to the asparagine synthetase family.</text>
</comment>
<feature type="binding site" evidence="7">
    <location>
        <position position="106"/>
    </location>
    <ligand>
        <name>L-glutamine</name>
        <dbReference type="ChEBI" id="CHEBI:58359"/>
    </ligand>
</feature>
<evidence type="ECO:0000313" key="11">
    <source>
        <dbReference type="Proteomes" id="UP001219525"/>
    </source>
</evidence>
<evidence type="ECO:0000256" key="2">
    <source>
        <dbReference type="ARBA" id="ARBA00022741"/>
    </source>
</evidence>
<dbReference type="EMBL" id="JARJCW010000001">
    <property type="protein sequence ID" value="KAJ7229997.1"/>
    <property type="molecule type" value="Genomic_DNA"/>
</dbReference>
<evidence type="ECO:0000256" key="3">
    <source>
        <dbReference type="ARBA" id="ARBA00022840"/>
    </source>
</evidence>
<dbReference type="Gene3D" id="3.40.50.620">
    <property type="entry name" value="HUPs"/>
    <property type="match status" value="1"/>
</dbReference>
<dbReference type="SUPFAM" id="SSF56235">
    <property type="entry name" value="N-terminal nucleophile aminohydrolases (Ntn hydrolases)"/>
    <property type="match status" value="1"/>
</dbReference>
<feature type="site" description="Important for beta-aspartyl-AMP intermediate formation" evidence="8">
    <location>
        <position position="376"/>
    </location>
</feature>
<dbReference type="CDD" id="cd00712">
    <property type="entry name" value="AsnB"/>
    <property type="match status" value="1"/>
</dbReference>
<keyword evidence="2 5" id="KW-0547">Nucleotide-binding</keyword>
<dbReference type="GO" id="GO:0004066">
    <property type="term" value="F:asparagine synthase (glutamine-hydrolyzing) activity"/>
    <property type="evidence" value="ECO:0007669"/>
    <property type="project" value="InterPro"/>
</dbReference>
<accession>A0AAD6YUQ5</accession>
<keyword evidence="6" id="KW-0061">Asparagine biosynthesis</keyword>
<dbReference type="GO" id="GO:0006529">
    <property type="term" value="P:asparagine biosynthetic process"/>
    <property type="evidence" value="ECO:0007669"/>
    <property type="project" value="UniProtKB-KW"/>
</dbReference>
<name>A0AAD6YUQ5_9AGAR</name>
<organism evidence="10 11">
    <name type="scientific">Mycena pura</name>
    <dbReference type="NCBI Taxonomy" id="153505"/>
    <lineage>
        <taxon>Eukaryota</taxon>
        <taxon>Fungi</taxon>
        <taxon>Dikarya</taxon>
        <taxon>Basidiomycota</taxon>
        <taxon>Agaricomycotina</taxon>
        <taxon>Agaricomycetes</taxon>
        <taxon>Agaricomycetidae</taxon>
        <taxon>Agaricales</taxon>
        <taxon>Marasmiineae</taxon>
        <taxon>Mycenaceae</taxon>
        <taxon>Mycena</taxon>
    </lineage>
</organism>
<dbReference type="SUPFAM" id="SSF52402">
    <property type="entry name" value="Adenine nucleotide alpha hydrolases-like"/>
    <property type="match status" value="1"/>
</dbReference>
<evidence type="ECO:0000256" key="6">
    <source>
        <dbReference type="PIRSR" id="PIRSR001589-1"/>
    </source>
</evidence>
<dbReference type="CDD" id="cd01991">
    <property type="entry name" value="Asn_synthase_B_C"/>
    <property type="match status" value="1"/>
</dbReference>
<evidence type="ECO:0000256" key="1">
    <source>
        <dbReference type="ARBA" id="ARBA00005752"/>
    </source>
</evidence>
<dbReference type="GO" id="GO:0005829">
    <property type="term" value="C:cytosol"/>
    <property type="evidence" value="ECO:0007669"/>
    <property type="project" value="TreeGrafter"/>
</dbReference>
<proteinExistence type="inferred from homology"/>
<keyword evidence="3 5" id="KW-0067">ATP-binding</keyword>
<dbReference type="Pfam" id="PF00733">
    <property type="entry name" value="Asn_synthase"/>
    <property type="match status" value="1"/>
</dbReference>
<dbReference type="PIRSF" id="PIRSF001589">
    <property type="entry name" value="Asn_synthetase_glu-h"/>
    <property type="match status" value="1"/>
</dbReference>
<evidence type="ECO:0000256" key="4">
    <source>
        <dbReference type="ARBA" id="ARBA00022962"/>
    </source>
</evidence>
<dbReference type="InterPro" id="IPR051786">
    <property type="entry name" value="ASN_synthetase/amidase"/>
</dbReference>
<dbReference type="Gene3D" id="3.60.20.10">
    <property type="entry name" value="Glutamine Phosphoribosylpyrophosphate, subunit 1, domain 1"/>
    <property type="match status" value="1"/>
</dbReference>